<evidence type="ECO:0000256" key="7">
    <source>
        <dbReference type="ARBA" id="ARBA00022884"/>
    </source>
</evidence>
<dbReference type="InterPro" id="IPR045864">
    <property type="entry name" value="aa-tRNA-synth_II/BPL/LPL"/>
</dbReference>
<dbReference type="SMART" id="SM00863">
    <property type="entry name" value="tRNA_SAD"/>
    <property type="match status" value="1"/>
</dbReference>
<evidence type="ECO:0000256" key="9">
    <source>
        <dbReference type="ARBA" id="ARBA00023146"/>
    </source>
</evidence>
<dbReference type="GO" id="GO:0000049">
    <property type="term" value="F:tRNA binding"/>
    <property type="evidence" value="ECO:0007669"/>
    <property type="project" value="UniProtKB-KW"/>
</dbReference>
<dbReference type="Pfam" id="PF01411">
    <property type="entry name" value="tRNA-synt_2c"/>
    <property type="match status" value="1"/>
</dbReference>
<dbReference type="Gene3D" id="3.30.930.10">
    <property type="entry name" value="Bira Bifunctional Protein, Domain 2"/>
    <property type="match status" value="1"/>
</dbReference>
<evidence type="ECO:0000259" key="10">
    <source>
        <dbReference type="PROSITE" id="PS50860"/>
    </source>
</evidence>
<protein>
    <recommendedName>
        <fullName evidence="2">alanine--tRNA ligase</fullName>
        <ecNumber evidence="2">6.1.1.7</ecNumber>
    </recommendedName>
</protein>
<evidence type="ECO:0000256" key="8">
    <source>
        <dbReference type="ARBA" id="ARBA00022917"/>
    </source>
</evidence>
<evidence type="ECO:0000256" key="3">
    <source>
        <dbReference type="ARBA" id="ARBA00022555"/>
    </source>
</evidence>
<dbReference type="CDD" id="cd00673">
    <property type="entry name" value="AlaRS_core"/>
    <property type="match status" value="1"/>
</dbReference>
<dbReference type="GO" id="GO:0006419">
    <property type="term" value="P:alanyl-tRNA aminoacylation"/>
    <property type="evidence" value="ECO:0007669"/>
    <property type="project" value="InterPro"/>
</dbReference>
<dbReference type="PANTHER" id="PTHR11777">
    <property type="entry name" value="ALANYL-TRNA SYNTHETASE"/>
    <property type="match status" value="1"/>
</dbReference>
<dbReference type="Pfam" id="PF07973">
    <property type="entry name" value="tRNA_SAD"/>
    <property type="match status" value="1"/>
</dbReference>
<dbReference type="GO" id="GO:0005829">
    <property type="term" value="C:cytosol"/>
    <property type="evidence" value="ECO:0007669"/>
    <property type="project" value="TreeGrafter"/>
</dbReference>
<dbReference type="SUPFAM" id="SSF101353">
    <property type="entry name" value="Putative anticodon-binding domain of alanyl-tRNA synthetase (AlaRS)"/>
    <property type="match status" value="1"/>
</dbReference>
<organism evidence="11 12">
    <name type="scientific">Candidatus Daviesbacteria bacterium RIFCSPLOWO2_02_FULL_41_8</name>
    <dbReference type="NCBI Taxonomy" id="1797798"/>
    <lineage>
        <taxon>Bacteria</taxon>
        <taxon>Candidatus Daviesiibacteriota</taxon>
    </lineage>
</organism>
<dbReference type="NCBIfam" id="NF002436">
    <property type="entry name" value="PRK01584.1"/>
    <property type="match status" value="1"/>
</dbReference>
<comment type="caution">
    <text evidence="11">The sequence shown here is derived from an EMBL/GenBank/DDBJ whole genome shotgun (WGS) entry which is preliminary data.</text>
</comment>
<dbReference type="AlphaFoldDB" id="A0A1F5NIH2"/>
<gene>
    <name evidence="11" type="ORF">A3J19_00875</name>
</gene>
<dbReference type="SUPFAM" id="SSF55681">
    <property type="entry name" value="Class II aaRS and biotin synthetases"/>
    <property type="match status" value="1"/>
</dbReference>
<dbReference type="EMBL" id="MFDZ01000053">
    <property type="protein sequence ID" value="OGE77418.1"/>
    <property type="molecule type" value="Genomic_DNA"/>
</dbReference>
<keyword evidence="5" id="KW-0547">Nucleotide-binding</keyword>
<proteinExistence type="inferred from homology"/>
<evidence type="ECO:0000313" key="11">
    <source>
        <dbReference type="EMBL" id="OGE77418.1"/>
    </source>
</evidence>
<dbReference type="Gene3D" id="3.30.980.10">
    <property type="entry name" value="Threonyl-trna Synthetase, Chain A, domain 2"/>
    <property type="match status" value="1"/>
</dbReference>
<dbReference type="GO" id="GO:0002161">
    <property type="term" value="F:aminoacyl-tRNA deacylase activity"/>
    <property type="evidence" value="ECO:0007669"/>
    <property type="project" value="TreeGrafter"/>
</dbReference>
<dbReference type="InterPro" id="IPR050058">
    <property type="entry name" value="Ala-tRNA_ligase"/>
</dbReference>
<dbReference type="SUPFAM" id="SSF55186">
    <property type="entry name" value="ThrRS/AlaRS common domain"/>
    <property type="match status" value="1"/>
</dbReference>
<keyword evidence="7" id="KW-0694">RNA-binding</keyword>
<keyword evidence="8" id="KW-0648">Protein biosynthesis</keyword>
<dbReference type="InterPro" id="IPR002318">
    <property type="entry name" value="Ala-tRNA-lgiase_IIc"/>
</dbReference>
<evidence type="ECO:0000256" key="6">
    <source>
        <dbReference type="ARBA" id="ARBA00022840"/>
    </source>
</evidence>
<evidence type="ECO:0000256" key="1">
    <source>
        <dbReference type="ARBA" id="ARBA00008226"/>
    </source>
</evidence>
<name>A0A1F5NIH2_9BACT</name>
<dbReference type="InterPro" id="IPR012947">
    <property type="entry name" value="tRNA_SAD"/>
</dbReference>
<dbReference type="PROSITE" id="PS50860">
    <property type="entry name" value="AA_TRNA_LIGASE_II_ALA"/>
    <property type="match status" value="1"/>
</dbReference>
<dbReference type="InterPro" id="IPR018164">
    <property type="entry name" value="Ala-tRNA-synth_IIc_N"/>
</dbReference>
<dbReference type="InterPro" id="IPR018163">
    <property type="entry name" value="Thr/Ala-tRNA-synth_IIc_edit"/>
</dbReference>
<dbReference type="Gene3D" id="3.30.54.20">
    <property type="match status" value="1"/>
</dbReference>
<feature type="domain" description="Alanyl-transfer RNA synthetases family profile" evidence="10">
    <location>
        <begin position="1"/>
        <end position="599"/>
    </location>
</feature>
<evidence type="ECO:0000313" key="12">
    <source>
        <dbReference type="Proteomes" id="UP000176578"/>
    </source>
</evidence>
<dbReference type="EC" id="6.1.1.7" evidence="2"/>
<dbReference type="PRINTS" id="PR00980">
    <property type="entry name" value="TRNASYNTHALA"/>
</dbReference>
<accession>A0A1F5NIH2</accession>
<keyword evidence="9" id="KW-0030">Aminoacyl-tRNA synthetase</keyword>
<dbReference type="InterPro" id="IPR018165">
    <property type="entry name" value="Ala-tRNA-synth_IIc_core"/>
</dbReference>
<dbReference type="PANTHER" id="PTHR11777:SF9">
    <property type="entry name" value="ALANINE--TRNA LIGASE, CYTOPLASMIC"/>
    <property type="match status" value="1"/>
</dbReference>
<dbReference type="FunFam" id="3.30.980.10:FF:000004">
    <property type="entry name" value="Alanine--tRNA ligase, cytoplasmic"/>
    <property type="match status" value="1"/>
</dbReference>
<keyword evidence="4" id="KW-0436">Ligase</keyword>
<evidence type="ECO:0000256" key="2">
    <source>
        <dbReference type="ARBA" id="ARBA00013168"/>
    </source>
</evidence>
<dbReference type="InterPro" id="IPR018162">
    <property type="entry name" value="Ala-tRNA-ligase_IIc_anticod-bd"/>
</dbReference>
<reference evidence="11 12" key="1">
    <citation type="journal article" date="2016" name="Nat. Commun.">
        <title>Thousands of microbial genomes shed light on interconnected biogeochemical processes in an aquifer system.</title>
        <authorList>
            <person name="Anantharaman K."/>
            <person name="Brown C.T."/>
            <person name="Hug L.A."/>
            <person name="Sharon I."/>
            <person name="Castelle C.J."/>
            <person name="Probst A.J."/>
            <person name="Thomas B.C."/>
            <person name="Singh A."/>
            <person name="Wilkins M.J."/>
            <person name="Karaoz U."/>
            <person name="Brodie E.L."/>
            <person name="Williams K.H."/>
            <person name="Hubbard S.S."/>
            <person name="Banfield J.F."/>
        </authorList>
    </citation>
    <scope>NUCLEOTIDE SEQUENCE [LARGE SCALE GENOMIC DNA]</scope>
</reference>
<dbReference type="GO" id="GO:0005524">
    <property type="term" value="F:ATP binding"/>
    <property type="evidence" value="ECO:0007669"/>
    <property type="project" value="UniProtKB-KW"/>
</dbReference>
<evidence type="ECO:0000256" key="4">
    <source>
        <dbReference type="ARBA" id="ARBA00022598"/>
    </source>
</evidence>
<keyword evidence="3" id="KW-0820">tRNA-binding</keyword>
<sequence>MDSKQIREKYIKFFVNKGHKEIAPAKLVPENDPSTLFTSSGMQSLVPYLLGQVHPVGKRLVNSQPCFRAEDIEEVGDNRHTTFFEMLGNWSLGDYFKKEQLPWIWEFFTKELKLPEERLYVSVFKGGNGVSKDGESFEIWKNLGVPEDHIFFYGVDKNWWSRSGSPDKMPVGEIGGPDSEVFYEFTKVEHDTKYGEKCHPNCNCGRFLEIGNSVFIQYLKQEDGTLKKLSQKNVDFGGGLERLTAAVNNTFDIFQSDLYVAIIRIIETITGKGYQENKNEMQVIADHIRAATFLIADGIIPANKLQGYVLRRLLRRSAVKMRHLNKDTKLTSLSELIEPALTVYGKEDDGMIQKVVNEEMERFFKTLDYGLKEVSKIEKIDGRKAFDLYQTFGFPYEVTEELFRQKGQEIDREQFKTEFEKHRELSRTASAGMFKGGLADQSEIVTKYHTTTHLLHQALRDVLGPEVFQKGSNITSERLRFDFSFERKMTDEEIKKVEDLVNEKIKQDLKVDRKILSPGEAKKMNAIGLFDEKYGTKASVYGIGPGSSLDPKTKDQRIRGGYYSLELCGGPHVEHSGLIGKIKITKEEAISAGIRRIRAQIVA</sequence>
<dbReference type="GO" id="GO:0004813">
    <property type="term" value="F:alanine-tRNA ligase activity"/>
    <property type="evidence" value="ECO:0007669"/>
    <property type="project" value="UniProtKB-EC"/>
</dbReference>
<dbReference type="Proteomes" id="UP000176578">
    <property type="component" value="Unassembled WGS sequence"/>
</dbReference>
<keyword evidence="6" id="KW-0067">ATP-binding</keyword>
<comment type="similarity">
    <text evidence="1">Belongs to the class-II aminoacyl-tRNA synthetase family.</text>
</comment>
<evidence type="ECO:0000256" key="5">
    <source>
        <dbReference type="ARBA" id="ARBA00022741"/>
    </source>
</evidence>